<dbReference type="RefSeq" id="WP_119629419.1">
    <property type="nucleotide sequence ID" value="NZ_AP017928.1"/>
</dbReference>
<keyword evidence="2" id="KW-0560">Oxidoreductase</keyword>
<dbReference type="InterPro" id="IPR024011">
    <property type="entry name" value="Biosynth_lucif-like_mOase_dom"/>
</dbReference>
<dbReference type="PANTHER" id="PTHR30137">
    <property type="entry name" value="LUCIFERASE-LIKE MONOOXYGENASE"/>
    <property type="match status" value="1"/>
</dbReference>
<dbReference type="EMBL" id="AP017928">
    <property type="protein sequence ID" value="BBA33895.1"/>
    <property type="molecule type" value="Genomic_DNA"/>
</dbReference>
<dbReference type="SUPFAM" id="SSF51679">
    <property type="entry name" value="Bacterial luciferase-like"/>
    <property type="match status" value="1"/>
</dbReference>
<dbReference type="GO" id="GO:0005829">
    <property type="term" value="C:cytosol"/>
    <property type="evidence" value="ECO:0007669"/>
    <property type="project" value="TreeGrafter"/>
</dbReference>
<dbReference type="InterPro" id="IPR050766">
    <property type="entry name" value="Bact_Lucif_Oxidored"/>
</dbReference>
<gene>
    <name evidence="2" type="ORF">sS8_1941</name>
</gene>
<evidence type="ECO:0000313" key="2">
    <source>
        <dbReference type="EMBL" id="BBA33895.1"/>
    </source>
</evidence>
<dbReference type="OrthoDB" id="7903015at2"/>
<dbReference type="NCBIfam" id="TIGR04020">
    <property type="entry name" value="seco_metab_LLM"/>
    <property type="match status" value="1"/>
</dbReference>
<dbReference type="InterPro" id="IPR011251">
    <property type="entry name" value="Luciferase-like_dom"/>
</dbReference>
<reference evidence="2 3" key="1">
    <citation type="submission" date="2016-12" db="EMBL/GenBank/DDBJ databases">
        <title>Genome sequencing of Methylocaldum marinum.</title>
        <authorList>
            <person name="Takeuchi M."/>
            <person name="Kamagata Y."/>
            <person name="Hiraoka S."/>
            <person name="Oshima K."/>
            <person name="Hattori M."/>
            <person name="Iwasaki W."/>
        </authorList>
    </citation>
    <scope>NUCLEOTIDE SEQUENCE [LARGE SCALE GENOMIC DNA]</scope>
    <source>
        <strain evidence="2 3">S8</strain>
    </source>
</reference>
<sequence>MKTVEELLGLAPRSAGPVQPAASGSVSFSFLFFSDVRADISNREKYEFTRDVTLFGDREGFTAVYLPERHFFEYGSVFANSAVVAAYLIPQTRRIRFRTAGISLPLHHPVEVVEAWAMNDILSNGRVDLGFGSGWQEKDFILSPGTYESRREVCNERIPIVQKLWRGETVDFEGPRGEQIPIRVFPRPIQQELRVWLLAVQNDAAFIYAGKQGYNVFTMLSGLDLDAMGKKFALYRKAREEAGHDPRTGIVSLMLHTFIHESKAAVEDAVKQPFKAYIRSFLDAHVESGLGRSKGVDDIGESEKAKMLEYAYHRYSKTAALFGTVEEVRETIDHAIQVGVNDIACLVDFGVDYAMVKASFPHLKRLVSAYL</sequence>
<dbReference type="InterPro" id="IPR036661">
    <property type="entry name" value="Luciferase-like_sf"/>
</dbReference>
<dbReference type="Gene3D" id="3.20.20.30">
    <property type="entry name" value="Luciferase-like domain"/>
    <property type="match status" value="1"/>
</dbReference>
<dbReference type="PANTHER" id="PTHR30137:SF6">
    <property type="entry name" value="LUCIFERASE-LIKE MONOOXYGENASE"/>
    <property type="match status" value="1"/>
</dbReference>
<keyword evidence="2" id="KW-0503">Monooxygenase</keyword>
<evidence type="ECO:0000259" key="1">
    <source>
        <dbReference type="Pfam" id="PF00296"/>
    </source>
</evidence>
<dbReference type="KEGG" id="mmai:sS8_1941"/>
<dbReference type="Pfam" id="PF00296">
    <property type="entry name" value="Bac_luciferase"/>
    <property type="match status" value="1"/>
</dbReference>
<keyword evidence="3" id="KW-1185">Reference proteome</keyword>
<protein>
    <submittedName>
        <fullName evidence="2">Luciferase-like monooxygenase</fullName>
    </submittedName>
</protein>
<dbReference type="Proteomes" id="UP000266313">
    <property type="component" value="Chromosome"/>
</dbReference>
<evidence type="ECO:0000313" key="3">
    <source>
        <dbReference type="Proteomes" id="UP000266313"/>
    </source>
</evidence>
<name>A0A250KQF3_9GAMM</name>
<dbReference type="GO" id="GO:0004497">
    <property type="term" value="F:monooxygenase activity"/>
    <property type="evidence" value="ECO:0007669"/>
    <property type="project" value="UniProtKB-KW"/>
</dbReference>
<dbReference type="GO" id="GO:0016705">
    <property type="term" value="F:oxidoreductase activity, acting on paired donors, with incorporation or reduction of molecular oxygen"/>
    <property type="evidence" value="ECO:0007669"/>
    <property type="project" value="InterPro"/>
</dbReference>
<organism evidence="2 3">
    <name type="scientific">Methylocaldum marinum</name>
    <dbReference type="NCBI Taxonomy" id="1432792"/>
    <lineage>
        <taxon>Bacteria</taxon>
        <taxon>Pseudomonadati</taxon>
        <taxon>Pseudomonadota</taxon>
        <taxon>Gammaproteobacteria</taxon>
        <taxon>Methylococcales</taxon>
        <taxon>Methylococcaceae</taxon>
        <taxon>Methylocaldum</taxon>
    </lineage>
</organism>
<feature type="domain" description="Luciferase-like" evidence="1">
    <location>
        <begin position="28"/>
        <end position="341"/>
    </location>
</feature>
<proteinExistence type="predicted"/>
<accession>A0A250KQF3</accession>
<dbReference type="AlphaFoldDB" id="A0A250KQF3"/>